<dbReference type="Proteomes" id="UP000264313">
    <property type="component" value="Unassembled WGS sequence"/>
</dbReference>
<proteinExistence type="predicted"/>
<dbReference type="PROSITE" id="PS51257">
    <property type="entry name" value="PROKAR_LIPOPROTEIN"/>
    <property type="match status" value="1"/>
</dbReference>
<name>A0A351RBM9_9PROT</name>
<reference evidence="1 2" key="1">
    <citation type="journal article" date="2018" name="Nat. Biotechnol.">
        <title>A standardized bacterial taxonomy based on genome phylogeny substantially revises the tree of life.</title>
        <authorList>
            <person name="Parks D.H."/>
            <person name="Chuvochina M."/>
            <person name="Waite D.W."/>
            <person name="Rinke C."/>
            <person name="Skarshewski A."/>
            <person name="Chaumeil P.A."/>
            <person name="Hugenholtz P."/>
        </authorList>
    </citation>
    <scope>NUCLEOTIDE SEQUENCE [LARGE SCALE GENOMIC DNA]</scope>
    <source>
        <strain evidence="1">UBA9958</strain>
    </source>
</reference>
<protein>
    <submittedName>
        <fullName evidence="1">Uncharacterized protein</fullName>
    </submittedName>
</protein>
<dbReference type="AlphaFoldDB" id="A0A351RBM9"/>
<evidence type="ECO:0000313" key="2">
    <source>
        <dbReference type="Proteomes" id="UP000264313"/>
    </source>
</evidence>
<accession>A0A351RBM9</accession>
<dbReference type="EMBL" id="DNAA01000186">
    <property type="protein sequence ID" value="HBA09450.1"/>
    <property type="molecule type" value="Genomic_DNA"/>
</dbReference>
<evidence type="ECO:0000313" key="1">
    <source>
        <dbReference type="EMBL" id="HBA09450.1"/>
    </source>
</evidence>
<sequence length="74" mass="8266">MSDKQDVTESEISCLEMVRNGNYLNVASACNEVETLVAKGYVSKVALVGMPLMQRHYDYVLSVPGLIVLRQYKP</sequence>
<comment type="caution">
    <text evidence="1">The sequence shown here is derived from an EMBL/GenBank/DDBJ whole genome shotgun (WGS) entry which is preliminary data.</text>
</comment>
<gene>
    <name evidence="1" type="ORF">DCW48_07755</name>
</gene>
<organism evidence="1 2">
    <name type="scientific">Methylotenera mobilis</name>
    <dbReference type="NCBI Taxonomy" id="359408"/>
    <lineage>
        <taxon>Bacteria</taxon>
        <taxon>Pseudomonadati</taxon>
        <taxon>Pseudomonadota</taxon>
        <taxon>Betaproteobacteria</taxon>
        <taxon>Nitrosomonadales</taxon>
        <taxon>Methylophilaceae</taxon>
        <taxon>Methylotenera</taxon>
    </lineage>
</organism>
<dbReference type="STRING" id="1132855.GCA_000384255_01374"/>